<reference evidence="3" key="1">
    <citation type="submission" date="2016-10" db="EMBL/GenBank/DDBJ databases">
        <authorList>
            <person name="Varghese N."/>
            <person name="Submissions S."/>
        </authorList>
    </citation>
    <scope>NUCLEOTIDE SEQUENCE [LARGE SCALE GENOMIC DNA]</scope>
    <source>
        <strain evidence="3">LMG 2223</strain>
    </source>
</reference>
<name>A0A1H2P184_9PSED</name>
<evidence type="ECO:0000313" key="2">
    <source>
        <dbReference type="EMBL" id="SDV11151.1"/>
    </source>
</evidence>
<dbReference type="EMBL" id="LT629802">
    <property type="protein sequence ID" value="SDV11151.1"/>
    <property type="molecule type" value="Genomic_DNA"/>
</dbReference>
<evidence type="ECO:0000256" key="1">
    <source>
        <dbReference type="SAM" id="MobiDB-lite"/>
    </source>
</evidence>
<accession>A0A1H2P184</accession>
<keyword evidence="3" id="KW-1185">Reference proteome</keyword>
<dbReference type="Proteomes" id="UP000198600">
    <property type="component" value="Chromosome I"/>
</dbReference>
<gene>
    <name evidence="2" type="ORF">SAMN05216202_5196</name>
</gene>
<dbReference type="STRING" id="46679.SAMN05216202_5196"/>
<dbReference type="AlphaFoldDB" id="A0A1H2P184"/>
<evidence type="ECO:0000313" key="3">
    <source>
        <dbReference type="Proteomes" id="UP000198600"/>
    </source>
</evidence>
<proteinExistence type="predicted"/>
<feature type="region of interest" description="Disordered" evidence="1">
    <location>
        <begin position="53"/>
        <end position="78"/>
    </location>
</feature>
<organism evidence="2 3">
    <name type="scientific">Pseudomonas mucidolens</name>
    <dbReference type="NCBI Taxonomy" id="46679"/>
    <lineage>
        <taxon>Bacteria</taxon>
        <taxon>Pseudomonadati</taxon>
        <taxon>Pseudomonadota</taxon>
        <taxon>Gammaproteobacteria</taxon>
        <taxon>Pseudomonadales</taxon>
        <taxon>Pseudomonadaceae</taxon>
        <taxon>Pseudomonas</taxon>
    </lineage>
</organism>
<sequence>MLHRQRRTRDRDKLLHTSDLALLPAVHVSSDEPIKATDEHTLIFRQAINRSTVPDTELPRPSLAVTGRRGNTLKHVEG</sequence>
<protein>
    <submittedName>
        <fullName evidence="2">Uncharacterized protein</fullName>
    </submittedName>
</protein>